<evidence type="ECO:0000259" key="1">
    <source>
        <dbReference type="PROSITE" id="PS50404"/>
    </source>
</evidence>
<dbReference type="GO" id="GO:0016034">
    <property type="term" value="F:maleylacetoacetate isomerase activity"/>
    <property type="evidence" value="ECO:0007669"/>
    <property type="project" value="TreeGrafter"/>
</dbReference>
<dbReference type="Gene3D" id="3.40.30.10">
    <property type="entry name" value="Glutaredoxin"/>
    <property type="match status" value="1"/>
</dbReference>
<evidence type="ECO:0000313" key="3">
    <source>
        <dbReference type="Proteomes" id="UP000283003"/>
    </source>
</evidence>
<dbReference type="InterPro" id="IPR036282">
    <property type="entry name" value="Glutathione-S-Trfase_C_sf"/>
</dbReference>
<dbReference type="OrthoDB" id="5293590at2"/>
<dbReference type="Gene3D" id="1.20.1050.10">
    <property type="match status" value="1"/>
</dbReference>
<dbReference type="PROSITE" id="PS50404">
    <property type="entry name" value="GST_NTER"/>
    <property type="match status" value="1"/>
</dbReference>
<protein>
    <submittedName>
        <fullName evidence="2">Glutathione S-transferase</fullName>
    </submittedName>
</protein>
<dbReference type="Proteomes" id="UP000283003">
    <property type="component" value="Unassembled WGS sequence"/>
</dbReference>
<dbReference type="GO" id="GO:0004364">
    <property type="term" value="F:glutathione transferase activity"/>
    <property type="evidence" value="ECO:0007669"/>
    <property type="project" value="TreeGrafter"/>
</dbReference>
<gene>
    <name evidence="2" type="ORF">EKN06_14575</name>
</gene>
<dbReference type="GO" id="GO:0006559">
    <property type="term" value="P:L-phenylalanine catabolic process"/>
    <property type="evidence" value="ECO:0007669"/>
    <property type="project" value="TreeGrafter"/>
</dbReference>
<dbReference type="SUPFAM" id="SSF52833">
    <property type="entry name" value="Thioredoxin-like"/>
    <property type="match status" value="1"/>
</dbReference>
<sequence>MTNVLINARPSPFGRKVAIAMLEKGIDFTVSYDVPWAEDTCTAQHNPLEQLPILITDNGETIYDSAYILTWLEARYPETPLLPADINDVLAAKKRQLLGERLMEAAQSLILERQRPQPSMAWVERQTRKVVGALCALDEMYADRQAPADDRPIDHGDIAVATTLLLFEFAVASGLSEAIDALVWRARLPSLTSFVEAIERRPSFVATGPAHMDVDLKAAMN</sequence>
<dbReference type="InterPro" id="IPR004045">
    <property type="entry name" value="Glutathione_S-Trfase_N"/>
</dbReference>
<proteinExistence type="predicted"/>
<dbReference type="PANTHER" id="PTHR42673:SF4">
    <property type="entry name" value="MALEYLACETOACETATE ISOMERASE"/>
    <property type="match status" value="1"/>
</dbReference>
<dbReference type="Pfam" id="PF13417">
    <property type="entry name" value="GST_N_3"/>
    <property type="match status" value="1"/>
</dbReference>
<organism evidence="2 3">
    <name type="scientific">Croceicoccus ponticola</name>
    <dbReference type="NCBI Taxonomy" id="2217664"/>
    <lineage>
        <taxon>Bacteria</taxon>
        <taxon>Pseudomonadati</taxon>
        <taxon>Pseudomonadota</taxon>
        <taxon>Alphaproteobacteria</taxon>
        <taxon>Sphingomonadales</taxon>
        <taxon>Erythrobacteraceae</taxon>
        <taxon>Croceicoccus</taxon>
    </lineage>
</organism>
<dbReference type="SUPFAM" id="SSF47616">
    <property type="entry name" value="GST C-terminal domain-like"/>
    <property type="match status" value="1"/>
</dbReference>
<evidence type="ECO:0000313" key="2">
    <source>
        <dbReference type="EMBL" id="RVQ65022.1"/>
    </source>
</evidence>
<reference evidence="2 3" key="1">
    <citation type="submission" date="2018-12" db="EMBL/GenBank/DDBJ databases">
        <title>Croceicoccus ponticola sp. nov., a lipolytic bacterium isolated from seawater.</title>
        <authorList>
            <person name="Yoon J.-H."/>
        </authorList>
    </citation>
    <scope>NUCLEOTIDE SEQUENCE [LARGE SCALE GENOMIC DNA]</scope>
    <source>
        <strain evidence="2 3">GM-16</strain>
    </source>
</reference>
<accession>A0A437GUF4</accession>
<dbReference type="GO" id="GO:0006749">
    <property type="term" value="P:glutathione metabolic process"/>
    <property type="evidence" value="ECO:0007669"/>
    <property type="project" value="TreeGrafter"/>
</dbReference>
<keyword evidence="3" id="KW-1185">Reference proteome</keyword>
<dbReference type="RefSeq" id="WP_127613636.1">
    <property type="nucleotide sequence ID" value="NZ_RXOL01000010.1"/>
</dbReference>
<feature type="domain" description="GST N-terminal" evidence="1">
    <location>
        <begin position="1"/>
        <end position="80"/>
    </location>
</feature>
<dbReference type="EMBL" id="RXOL01000010">
    <property type="protein sequence ID" value="RVQ65022.1"/>
    <property type="molecule type" value="Genomic_DNA"/>
</dbReference>
<keyword evidence="2" id="KW-0808">Transferase</keyword>
<comment type="caution">
    <text evidence="2">The sequence shown here is derived from an EMBL/GenBank/DDBJ whole genome shotgun (WGS) entry which is preliminary data.</text>
</comment>
<dbReference type="AlphaFoldDB" id="A0A437GUF4"/>
<name>A0A437GUF4_9SPHN</name>
<dbReference type="PANTHER" id="PTHR42673">
    <property type="entry name" value="MALEYLACETOACETATE ISOMERASE"/>
    <property type="match status" value="1"/>
</dbReference>
<dbReference type="InterPro" id="IPR036249">
    <property type="entry name" value="Thioredoxin-like_sf"/>
</dbReference>